<feature type="transmembrane region" description="Helical" evidence="4">
    <location>
        <begin position="186"/>
        <end position="206"/>
    </location>
</feature>
<dbReference type="PROSITE" id="PS01124">
    <property type="entry name" value="HTH_ARAC_FAMILY_2"/>
    <property type="match status" value="1"/>
</dbReference>
<feature type="transmembrane region" description="Helical" evidence="4">
    <location>
        <begin position="147"/>
        <end position="166"/>
    </location>
</feature>
<dbReference type="InterPro" id="IPR018060">
    <property type="entry name" value="HTH_AraC"/>
</dbReference>
<keyword evidence="4" id="KW-0812">Transmembrane</keyword>
<dbReference type="SUPFAM" id="SSF46689">
    <property type="entry name" value="Homeodomain-like"/>
    <property type="match status" value="1"/>
</dbReference>
<dbReference type="PANTHER" id="PTHR43280">
    <property type="entry name" value="ARAC-FAMILY TRANSCRIPTIONAL REGULATOR"/>
    <property type="match status" value="1"/>
</dbReference>
<gene>
    <name evidence="6" type="ORF">EZ449_14315</name>
</gene>
<dbReference type="OrthoDB" id="9779074at2"/>
<dbReference type="Gene3D" id="1.10.10.60">
    <property type="entry name" value="Homeodomain-like"/>
    <property type="match status" value="1"/>
</dbReference>
<evidence type="ECO:0000256" key="3">
    <source>
        <dbReference type="ARBA" id="ARBA00023163"/>
    </source>
</evidence>
<dbReference type="PANTHER" id="PTHR43280:SF29">
    <property type="entry name" value="ARAC-FAMILY TRANSCRIPTIONAL REGULATOR"/>
    <property type="match status" value="1"/>
</dbReference>
<reference evidence="6 7" key="1">
    <citation type="submission" date="2019-02" db="EMBL/GenBank/DDBJ databases">
        <title>Pedobacter sp. RP-3-11 sp. nov., isolated from Arctic soil.</title>
        <authorList>
            <person name="Dahal R.H."/>
        </authorList>
    </citation>
    <scope>NUCLEOTIDE SEQUENCE [LARGE SCALE GENOMIC DNA]</scope>
    <source>
        <strain evidence="6 7">RP-3-11</strain>
    </source>
</reference>
<feature type="transmembrane region" description="Helical" evidence="4">
    <location>
        <begin position="218"/>
        <end position="235"/>
    </location>
</feature>
<accession>A0A4R0P3F7</accession>
<feature type="transmembrane region" description="Helical" evidence="4">
    <location>
        <begin position="34"/>
        <end position="53"/>
    </location>
</feature>
<feature type="transmembrane region" description="Helical" evidence="4">
    <location>
        <begin position="6"/>
        <end position="22"/>
    </location>
</feature>
<evidence type="ECO:0000256" key="2">
    <source>
        <dbReference type="ARBA" id="ARBA00023125"/>
    </source>
</evidence>
<keyword evidence="3" id="KW-0804">Transcription</keyword>
<keyword evidence="4" id="KW-0472">Membrane</keyword>
<dbReference type="SMART" id="SM00342">
    <property type="entry name" value="HTH_ARAC"/>
    <property type="match status" value="1"/>
</dbReference>
<dbReference type="AlphaFoldDB" id="A0A4R0P3F7"/>
<protein>
    <submittedName>
        <fullName evidence="6">Helix-turn-helix domain-containing protein</fullName>
    </submittedName>
</protein>
<feature type="domain" description="HTH araC/xylS-type" evidence="5">
    <location>
        <begin position="293"/>
        <end position="400"/>
    </location>
</feature>
<feature type="transmembrane region" description="Helical" evidence="4">
    <location>
        <begin position="65"/>
        <end position="86"/>
    </location>
</feature>
<dbReference type="Proteomes" id="UP000291485">
    <property type="component" value="Unassembled WGS sequence"/>
</dbReference>
<evidence type="ECO:0000313" key="6">
    <source>
        <dbReference type="EMBL" id="TCD07704.1"/>
    </source>
</evidence>
<dbReference type="GO" id="GO:0003700">
    <property type="term" value="F:DNA-binding transcription factor activity"/>
    <property type="evidence" value="ECO:0007669"/>
    <property type="project" value="InterPro"/>
</dbReference>
<dbReference type="EMBL" id="SJSN01000010">
    <property type="protein sequence ID" value="TCD07704.1"/>
    <property type="molecule type" value="Genomic_DNA"/>
</dbReference>
<evidence type="ECO:0000256" key="4">
    <source>
        <dbReference type="SAM" id="Phobius"/>
    </source>
</evidence>
<evidence type="ECO:0000259" key="5">
    <source>
        <dbReference type="PROSITE" id="PS01124"/>
    </source>
</evidence>
<dbReference type="Pfam" id="PF12833">
    <property type="entry name" value="HTH_18"/>
    <property type="match status" value="1"/>
</dbReference>
<proteinExistence type="predicted"/>
<name>A0A4R0P3F7_9SPHI</name>
<dbReference type="GO" id="GO:0043565">
    <property type="term" value="F:sequence-specific DNA binding"/>
    <property type="evidence" value="ECO:0007669"/>
    <property type="project" value="InterPro"/>
</dbReference>
<keyword evidence="1" id="KW-0805">Transcription regulation</keyword>
<dbReference type="RefSeq" id="WP_131559959.1">
    <property type="nucleotide sequence ID" value="NZ_SJSN01000010.1"/>
</dbReference>
<evidence type="ECO:0000313" key="7">
    <source>
        <dbReference type="Proteomes" id="UP000291485"/>
    </source>
</evidence>
<comment type="caution">
    <text evidence="6">The sequence shown here is derived from an EMBL/GenBank/DDBJ whole genome shotgun (WGS) entry which is preliminary data.</text>
</comment>
<dbReference type="InterPro" id="IPR009057">
    <property type="entry name" value="Homeodomain-like_sf"/>
</dbReference>
<keyword evidence="7" id="KW-1185">Reference proteome</keyword>
<feature type="transmembrane region" description="Helical" evidence="4">
    <location>
        <begin position="98"/>
        <end position="117"/>
    </location>
</feature>
<sequence length="404" mass="46512">MQFLNFLVSTTCFFLLLFALHLSFSKNGDKRQNILLSVLFFTRCGQILTSVMISSSQQNGLSVLFQSFTPLYFAAPAGFYLYIVGFLHQHKSIKRTELLHFIPALVAFVHVIPWPGLPPLDWTAISEQMAQNGYHSLSSRSGLFPAYFHYLFRPILTLSYLILSWIAVIRSRIIPQGKNEDPSRNWLLFLVLVASFFQLMGLLPILLRSIHLPVQNSYLITLNCLALLGIMIYALHRPHIFYGFLLIAIDWKKGERQEVIVISQEEVNLERSIPPMLPSMPARKVSLSETQLEVYANLLKELMERERPYLAIDLQIIDLAKKINIPVHHCSFVINNHIGKNFRDWINGYRINHFLIQYPLLADRLTIEAIAQEAGFKSPATFYNAFKKETGLMPTQYFSREMDV</sequence>
<evidence type="ECO:0000256" key="1">
    <source>
        <dbReference type="ARBA" id="ARBA00023015"/>
    </source>
</evidence>
<keyword evidence="4" id="KW-1133">Transmembrane helix</keyword>
<keyword evidence="2" id="KW-0238">DNA-binding</keyword>
<organism evidence="6 7">
    <name type="scientific">Pedobacter frigidisoli</name>
    <dbReference type="NCBI Taxonomy" id="2530455"/>
    <lineage>
        <taxon>Bacteria</taxon>
        <taxon>Pseudomonadati</taxon>
        <taxon>Bacteroidota</taxon>
        <taxon>Sphingobacteriia</taxon>
        <taxon>Sphingobacteriales</taxon>
        <taxon>Sphingobacteriaceae</taxon>
        <taxon>Pedobacter</taxon>
    </lineage>
</organism>